<gene>
    <name evidence="1" type="ORF">C672_3488</name>
</gene>
<evidence type="ECO:0000313" key="2">
    <source>
        <dbReference type="Proteomes" id="UP000015688"/>
    </source>
</evidence>
<name>T4VG94_PARBF</name>
<dbReference type="PATRIC" id="fig|1233171.3.peg.3357"/>
<organism evidence="1 2">
    <name type="scientific">Paraclostridium bifermentans ATCC 638 = DSM 14991</name>
    <dbReference type="NCBI Taxonomy" id="1233171"/>
    <lineage>
        <taxon>Bacteria</taxon>
        <taxon>Bacillati</taxon>
        <taxon>Bacillota</taxon>
        <taxon>Clostridia</taxon>
        <taxon>Peptostreptococcales</taxon>
        <taxon>Peptostreptococcaceae</taxon>
        <taxon>Paraclostridium</taxon>
    </lineage>
</organism>
<dbReference type="EMBL" id="AVNC01000021">
    <property type="protein sequence ID" value="EQK40120.1"/>
    <property type="molecule type" value="Genomic_DNA"/>
</dbReference>
<dbReference type="RefSeq" id="WP_021434419.1">
    <property type="nucleotide sequence ID" value="NZ_AVNC01000021.1"/>
</dbReference>
<accession>T4VG94</accession>
<dbReference type="Proteomes" id="UP000015688">
    <property type="component" value="Unassembled WGS sequence"/>
</dbReference>
<sequence>MGMKEFCDHLYDDSTDGYIQVLKLNDEKIKVRELLKYTILDMKD</sequence>
<protein>
    <submittedName>
        <fullName evidence="1">Uncharacterized protein</fullName>
    </submittedName>
</protein>
<evidence type="ECO:0000313" key="1">
    <source>
        <dbReference type="EMBL" id="EQK40120.1"/>
    </source>
</evidence>
<reference evidence="1 2" key="1">
    <citation type="submission" date="2013-06" db="EMBL/GenBank/DDBJ databases">
        <authorList>
            <person name="Walk S."/>
            <person name="Aronoff D."/>
            <person name="Young V.Y."/>
            <person name="Marsh J."/>
            <person name="Harrison L."/>
            <person name="Daugherty S.C."/>
            <person name="Shefchek K.A."/>
            <person name="Hine E.E."/>
            <person name="Tallon L.J."/>
            <person name="Sadzewicz L.K."/>
            <person name="Rasko D.A."/>
        </authorList>
    </citation>
    <scope>NUCLEOTIDE SEQUENCE [LARGE SCALE GENOMIC DNA]</scope>
    <source>
        <strain evidence="1 2">ATCC 638</strain>
    </source>
</reference>
<dbReference type="AlphaFoldDB" id="T4VG94"/>
<comment type="caution">
    <text evidence="1">The sequence shown here is derived from an EMBL/GenBank/DDBJ whole genome shotgun (WGS) entry which is preliminary data.</text>
</comment>
<proteinExistence type="predicted"/>